<protein>
    <submittedName>
        <fullName evidence="1">Uncharacterized protein</fullName>
    </submittedName>
</protein>
<proteinExistence type="predicted"/>
<dbReference type="EMBL" id="GL735051">
    <property type="protein sequence ID" value="EFX61100.1"/>
    <property type="molecule type" value="Genomic_DNA"/>
</dbReference>
<sequence length="109" mass="12130">MNLRGILPYLVVTDGLGREMILSATSGPLKKMGDVFRRHPEYFIPDQETGFQKAASGCCAYTDLVNFLKFRIGKDFQETGKCRVHIGNPIRGYGFSGLFLGRRACTGIH</sequence>
<dbReference type="OrthoDB" id="6349700at2759"/>
<dbReference type="AlphaFoldDB" id="E9I4I0"/>
<reference evidence="1 2" key="1">
    <citation type="journal article" date="2011" name="Science">
        <title>The ecoresponsive genome of Daphnia pulex.</title>
        <authorList>
            <person name="Colbourne J.K."/>
            <person name="Pfrender M.E."/>
            <person name="Gilbert D."/>
            <person name="Thomas W.K."/>
            <person name="Tucker A."/>
            <person name="Oakley T.H."/>
            <person name="Tokishita S."/>
            <person name="Aerts A."/>
            <person name="Arnold G.J."/>
            <person name="Basu M.K."/>
            <person name="Bauer D.J."/>
            <person name="Caceres C.E."/>
            <person name="Carmel L."/>
            <person name="Casola C."/>
            <person name="Choi J.H."/>
            <person name="Detter J.C."/>
            <person name="Dong Q."/>
            <person name="Dusheyko S."/>
            <person name="Eads B.D."/>
            <person name="Frohlich T."/>
            <person name="Geiler-Samerotte K.A."/>
            <person name="Gerlach D."/>
            <person name="Hatcher P."/>
            <person name="Jogdeo S."/>
            <person name="Krijgsveld J."/>
            <person name="Kriventseva E.V."/>
            <person name="Kultz D."/>
            <person name="Laforsch C."/>
            <person name="Lindquist E."/>
            <person name="Lopez J."/>
            <person name="Manak J.R."/>
            <person name="Muller J."/>
            <person name="Pangilinan J."/>
            <person name="Patwardhan R.P."/>
            <person name="Pitluck S."/>
            <person name="Pritham E.J."/>
            <person name="Rechtsteiner A."/>
            <person name="Rho M."/>
            <person name="Rogozin I.B."/>
            <person name="Sakarya O."/>
            <person name="Salamov A."/>
            <person name="Schaack S."/>
            <person name="Shapiro H."/>
            <person name="Shiga Y."/>
            <person name="Skalitzky C."/>
            <person name="Smith Z."/>
            <person name="Souvorov A."/>
            <person name="Sung W."/>
            <person name="Tang Z."/>
            <person name="Tsuchiya D."/>
            <person name="Tu H."/>
            <person name="Vos H."/>
            <person name="Wang M."/>
            <person name="Wolf Y.I."/>
            <person name="Yamagata H."/>
            <person name="Yamada T."/>
            <person name="Ye Y."/>
            <person name="Shaw J.R."/>
            <person name="Andrews J."/>
            <person name="Crease T.J."/>
            <person name="Tang H."/>
            <person name="Lucas S.M."/>
            <person name="Robertson H.M."/>
            <person name="Bork P."/>
            <person name="Koonin E.V."/>
            <person name="Zdobnov E.M."/>
            <person name="Grigoriev I.V."/>
            <person name="Lynch M."/>
            <person name="Boore J.L."/>
        </authorList>
    </citation>
    <scope>NUCLEOTIDE SEQUENCE [LARGE SCALE GENOMIC DNA]</scope>
</reference>
<keyword evidence="2" id="KW-1185">Reference proteome</keyword>
<dbReference type="InParanoid" id="E9I4I0"/>
<organism evidence="1 2">
    <name type="scientific">Daphnia pulex</name>
    <name type="common">Water flea</name>
    <dbReference type="NCBI Taxonomy" id="6669"/>
    <lineage>
        <taxon>Eukaryota</taxon>
        <taxon>Metazoa</taxon>
        <taxon>Ecdysozoa</taxon>
        <taxon>Arthropoda</taxon>
        <taxon>Crustacea</taxon>
        <taxon>Branchiopoda</taxon>
        <taxon>Diplostraca</taxon>
        <taxon>Cladocera</taxon>
        <taxon>Anomopoda</taxon>
        <taxon>Daphniidae</taxon>
        <taxon>Daphnia</taxon>
    </lineage>
</organism>
<evidence type="ECO:0000313" key="2">
    <source>
        <dbReference type="Proteomes" id="UP000000305"/>
    </source>
</evidence>
<dbReference type="PhylomeDB" id="E9I4I0"/>
<dbReference type="Proteomes" id="UP000000305">
    <property type="component" value="Unassembled WGS sequence"/>
</dbReference>
<name>E9I4I0_DAPPU</name>
<gene>
    <name evidence="1" type="ORF">DAPPUDRAFT_340645</name>
</gene>
<dbReference type="HOGENOM" id="CLU_2186577_0_0_1"/>
<evidence type="ECO:0000313" key="1">
    <source>
        <dbReference type="EMBL" id="EFX61100.1"/>
    </source>
</evidence>
<accession>E9I4I0</accession>
<dbReference type="KEGG" id="dpx:DAPPUDRAFT_340645"/>